<dbReference type="PANTHER" id="PTHR31672">
    <property type="entry name" value="BNACNNG10540D PROTEIN"/>
    <property type="match status" value="1"/>
</dbReference>
<evidence type="ECO:0000313" key="4">
    <source>
        <dbReference type="Proteomes" id="UP001605036"/>
    </source>
</evidence>
<feature type="region of interest" description="Disordered" evidence="1">
    <location>
        <begin position="1"/>
        <end position="29"/>
    </location>
</feature>
<dbReference type="AlphaFoldDB" id="A0ABD1Y835"/>
<dbReference type="Pfam" id="PF00646">
    <property type="entry name" value="F-box"/>
    <property type="match status" value="1"/>
</dbReference>
<dbReference type="InterPro" id="IPR001810">
    <property type="entry name" value="F-box_dom"/>
</dbReference>
<dbReference type="Proteomes" id="UP001605036">
    <property type="component" value="Unassembled WGS sequence"/>
</dbReference>
<protein>
    <recommendedName>
        <fullName evidence="2">F-box domain-containing protein</fullName>
    </recommendedName>
</protein>
<name>A0ABD1Y835_9MARC</name>
<accession>A0ABD1Y835</accession>
<comment type="caution">
    <text evidence="3">The sequence shown here is derived from an EMBL/GenBank/DDBJ whole genome shotgun (WGS) entry which is preliminary data.</text>
</comment>
<gene>
    <name evidence="3" type="ORF">R1flu_003060</name>
</gene>
<dbReference type="InterPro" id="IPR050796">
    <property type="entry name" value="SCF_F-box_component"/>
</dbReference>
<keyword evidence="4" id="KW-1185">Reference proteome</keyword>
<dbReference type="EMBL" id="JBHFFA010000006">
    <property type="protein sequence ID" value="KAL2622855.1"/>
    <property type="molecule type" value="Genomic_DNA"/>
</dbReference>
<feature type="domain" description="F-box" evidence="2">
    <location>
        <begin position="40"/>
        <end position="72"/>
    </location>
</feature>
<sequence length="450" mass="51089">MMGEKPELSQNYVSRQQHTTSEENIIDTSTETKEKAEVAWSTLPDIAVENILCRIPFPEVFKARMLNKEWCSSFPNIITANHVATQWPTYCPVFLSYGELVGFNKSTNDWHRLKFPALLQEGMDSIEANGIQCIYSQALAGALLCTLNLRLPGNQAGLTVINLLSGKNKVISCPSIIRDPWYRVAHPPVLKLVADGGFKTLLRDNETLETMVYDSRSETWANLPYEGKFLYRISNDVDDDDDVRVGHAYLDGTLYWYEAVVEEDEDTVLVRIFIEECFEVNTANNPLGESEAEIDLEVVYNQWFSDYIDLMIQFDSDQKVFLDGLSICALRSGLKTVLVLTLYYFHMRASGGKWSARIKVFEVDKSPNDVGFSLIELSTATLSPGLFDKRVVFQADDDCIYICGENLTSYSLELDKWMNHGAVPAAGYLRYIFFKQCMRFEPGLNPFMDP</sequence>
<evidence type="ECO:0000259" key="2">
    <source>
        <dbReference type="Pfam" id="PF00646"/>
    </source>
</evidence>
<dbReference type="PANTHER" id="PTHR31672:SF2">
    <property type="entry name" value="F-BOX DOMAIN-CONTAINING PROTEIN"/>
    <property type="match status" value="1"/>
</dbReference>
<evidence type="ECO:0000313" key="3">
    <source>
        <dbReference type="EMBL" id="KAL2622855.1"/>
    </source>
</evidence>
<organism evidence="3 4">
    <name type="scientific">Riccia fluitans</name>
    <dbReference type="NCBI Taxonomy" id="41844"/>
    <lineage>
        <taxon>Eukaryota</taxon>
        <taxon>Viridiplantae</taxon>
        <taxon>Streptophyta</taxon>
        <taxon>Embryophyta</taxon>
        <taxon>Marchantiophyta</taxon>
        <taxon>Marchantiopsida</taxon>
        <taxon>Marchantiidae</taxon>
        <taxon>Marchantiales</taxon>
        <taxon>Ricciaceae</taxon>
        <taxon>Riccia</taxon>
    </lineage>
</organism>
<feature type="compositionally biased region" description="Polar residues" evidence="1">
    <location>
        <begin position="8"/>
        <end position="29"/>
    </location>
</feature>
<evidence type="ECO:0000256" key="1">
    <source>
        <dbReference type="SAM" id="MobiDB-lite"/>
    </source>
</evidence>
<reference evidence="3 4" key="1">
    <citation type="submission" date="2024-09" db="EMBL/GenBank/DDBJ databases">
        <title>Chromosome-scale assembly of Riccia fluitans.</title>
        <authorList>
            <person name="Paukszto L."/>
            <person name="Sawicki J."/>
            <person name="Karawczyk K."/>
            <person name="Piernik-Szablinska J."/>
            <person name="Szczecinska M."/>
            <person name="Mazdziarz M."/>
        </authorList>
    </citation>
    <scope>NUCLEOTIDE SEQUENCE [LARGE SCALE GENOMIC DNA]</scope>
    <source>
        <strain evidence="3">Rf_01</strain>
        <tissue evidence="3">Aerial parts of the thallus</tissue>
    </source>
</reference>
<proteinExistence type="predicted"/>